<evidence type="ECO:0008006" key="3">
    <source>
        <dbReference type="Google" id="ProtNLM"/>
    </source>
</evidence>
<organism evidence="1 2">
    <name type="scientific">Streptomyces noursei</name>
    <name type="common">Streptomyces albulus</name>
    <dbReference type="NCBI Taxonomy" id="1971"/>
    <lineage>
        <taxon>Bacteria</taxon>
        <taxon>Bacillati</taxon>
        <taxon>Actinomycetota</taxon>
        <taxon>Actinomycetes</taxon>
        <taxon>Kitasatosporales</taxon>
        <taxon>Streptomycetaceae</taxon>
        <taxon>Streptomyces</taxon>
    </lineage>
</organism>
<dbReference type="RefSeq" id="WP_102923771.1">
    <property type="nucleotide sequence ID" value="NZ_LJSN01000002.1"/>
</dbReference>
<accession>A0A2N8PKQ2</accession>
<comment type="caution">
    <text evidence="1">The sequence shown here is derived from an EMBL/GenBank/DDBJ whole genome shotgun (WGS) entry which is preliminary data.</text>
</comment>
<evidence type="ECO:0000313" key="2">
    <source>
        <dbReference type="Proteomes" id="UP000236047"/>
    </source>
</evidence>
<reference evidence="2" key="1">
    <citation type="submission" date="2015-09" db="EMBL/GenBank/DDBJ databases">
        <authorList>
            <person name="Graham D.E."/>
            <person name="Mahan K.M."/>
            <person name="Klingeman D.M."/>
            <person name="Fida T."/>
            <person name="Giannone R.J."/>
            <person name="Hettich R.L."/>
            <person name="Parry R.J."/>
            <person name="Spain J.C."/>
        </authorList>
    </citation>
    <scope>NUCLEOTIDE SEQUENCE [LARGE SCALE GENOMIC DNA]</scope>
    <source>
        <strain evidence="2">JCM 4701</strain>
    </source>
</reference>
<name>A0A2N8PKQ2_STRNR</name>
<keyword evidence="2" id="KW-1185">Reference proteome</keyword>
<sequence>MALSISAVVLFGILTVFLLRNRAVSLGAATAIFLFGFFVASTGAQKTIYNLCQAIASTLTHLTA</sequence>
<dbReference type="AlphaFoldDB" id="A0A2N8PKQ2"/>
<evidence type="ECO:0000313" key="1">
    <source>
        <dbReference type="EMBL" id="PNE41606.1"/>
    </source>
</evidence>
<proteinExistence type="predicted"/>
<dbReference type="Proteomes" id="UP000236047">
    <property type="component" value="Unassembled WGS sequence"/>
</dbReference>
<protein>
    <recommendedName>
        <fullName evidence="3">DUF2304 domain-containing protein</fullName>
    </recommendedName>
</protein>
<dbReference type="EMBL" id="LJSN01000002">
    <property type="protein sequence ID" value="PNE41606.1"/>
    <property type="molecule type" value="Genomic_DNA"/>
</dbReference>
<gene>
    <name evidence="1" type="ORF">AOB60_13340</name>
</gene>